<dbReference type="RefSeq" id="WP_274153109.1">
    <property type="nucleotide sequence ID" value="NZ_CP117812.1"/>
</dbReference>
<dbReference type="SUPFAM" id="SSF50998">
    <property type="entry name" value="Quinoprotein alcohol dehydrogenase-like"/>
    <property type="match status" value="1"/>
</dbReference>
<organism evidence="1 2">
    <name type="scientific">Lentisphaera profundi</name>
    <dbReference type="NCBI Taxonomy" id="1658616"/>
    <lineage>
        <taxon>Bacteria</taxon>
        <taxon>Pseudomonadati</taxon>
        <taxon>Lentisphaerota</taxon>
        <taxon>Lentisphaeria</taxon>
        <taxon>Lentisphaerales</taxon>
        <taxon>Lentisphaeraceae</taxon>
        <taxon>Lentisphaera</taxon>
    </lineage>
</organism>
<reference evidence="1 2" key="1">
    <citation type="submission" date="2023-02" db="EMBL/GenBank/DDBJ databases">
        <title>Genome sequence of Lentisphaera profundi SAORIC-696.</title>
        <authorList>
            <person name="Kim e."/>
            <person name="Cho J.-C."/>
            <person name="Choi A."/>
            <person name="Kang I."/>
        </authorList>
    </citation>
    <scope>NUCLEOTIDE SEQUENCE [LARGE SCALE GENOMIC DNA]</scope>
    <source>
        <strain evidence="1 2">SAORIC-696</strain>
    </source>
</reference>
<protein>
    <recommendedName>
        <fullName evidence="3">WD40 repeat domain-containing protein</fullName>
    </recommendedName>
</protein>
<evidence type="ECO:0000313" key="1">
    <source>
        <dbReference type="EMBL" id="WDE98246.1"/>
    </source>
</evidence>
<evidence type="ECO:0008006" key="3">
    <source>
        <dbReference type="Google" id="ProtNLM"/>
    </source>
</evidence>
<dbReference type="InterPro" id="IPR015943">
    <property type="entry name" value="WD40/YVTN_repeat-like_dom_sf"/>
</dbReference>
<dbReference type="EMBL" id="CP117812">
    <property type="protein sequence ID" value="WDE98246.1"/>
    <property type="molecule type" value="Genomic_DNA"/>
</dbReference>
<accession>A0ABY7VZN5</accession>
<dbReference type="Proteomes" id="UP001214250">
    <property type="component" value="Chromosome 2"/>
</dbReference>
<keyword evidence="2" id="KW-1185">Reference proteome</keyword>
<sequence>MYKKLIWGTFFCSSFIVAADEHGNRNGEVSFDKSGEEYLVAGRDFVLLDKNGTEKKLLNRNGYTITTAKFSSDDSYIVALEGQTKQLKVLDKNGVEKASLRLNYAISSSVELHVTGYDSTIALSSNKQIYFYEYRDGKIVKRAELPFPDSTFINAYDISKDGKYIFVNDRRFIILKSPKTWIFKPAKSFVKVTGKIRKVRIAEDGSKVMVLHQNGRGVSLHNANTGDLIQSYMLTSAINEIECDDKLSKAYFNGGNLNLDTGRSEVSRKFPVGKMNMSADSSAYSVGSLIKRSNKVMDVKAPYQLFSTAKFTGDVLRVNELDKSYEINIETKSVSKVASKSFATGRFQGLVGQSSDGRYGVDASGRLYDYRQKAFVGRPLFGTGGFALAADISANGDIAFVASNKVYIYNYISKKSVKNFDLPVTLNSESQINVVLSPGSAHCAISYVDADASTEVLVYNLKSSRFSSLSRKVTAAKSLLFVSDDSLVIAGGKAILTTEYNGNKWVVNDSKSLLIESGALYKVVIDGNNVAGLNENGRIHLFDYLSGREVYTVALKDGKTSMRAVGK</sequence>
<proteinExistence type="predicted"/>
<gene>
    <name evidence="1" type="ORF">PQO03_20735</name>
</gene>
<evidence type="ECO:0000313" key="2">
    <source>
        <dbReference type="Proteomes" id="UP001214250"/>
    </source>
</evidence>
<dbReference type="InterPro" id="IPR011047">
    <property type="entry name" value="Quinoprotein_ADH-like_sf"/>
</dbReference>
<name>A0ABY7VZN5_9BACT</name>
<dbReference type="Gene3D" id="2.130.10.10">
    <property type="entry name" value="YVTN repeat-like/Quinoprotein amine dehydrogenase"/>
    <property type="match status" value="1"/>
</dbReference>